<dbReference type="Proteomes" id="UP000184391">
    <property type="component" value="Unassembled WGS sequence"/>
</dbReference>
<dbReference type="OrthoDB" id="9806213at2"/>
<proteinExistence type="predicted"/>
<dbReference type="AlphaFoldDB" id="A0A1M7SR21"/>
<protein>
    <submittedName>
        <fullName evidence="2">AIPR protein</fullName>
    </submittedName>
</protein>
<name>A0A1M7SR21_9SPHN</name>
<organism evidence="2 3">
    <name type="scientific">Erythrobacter sanguineus</name>
    <dbReference type="NCBI Taxonomy" id="198312"/>
    <lineage>
        <taxon>Bacteria</taxon>
        <taxon>Pseudomonadati</taxon>
        <taxon>Pseudomonadota</taxon>
        <taxon>Alphaproteobacteria</taxon>
        <taxon>Sphingomonadales</taxon>
        <taxon>Erythrobacteraceae</taxon>
        <taxon>Erythrobacter/Porphyrobacter group</taxon>
        <taxon>Erythrobacter</taxon>
    </lineage>
</organism>
<evidence type="ECO:0000313" key="2">
    <source>
        <dbReference type="EMBL" id="SHN60945.1"/>
    </source>
</evidence>
<feature type="domain" description="Abortive phage infection protein C-terminal" evidence="1">
    <location>
        <begin position="226"/>
        <end position="467"/>
    </location>
</feature>
<gene>
    <name evidence="2" type="ORF">SAMN02745193_02219</name>
</gene>
<accession>A0A1M7SR21</accession>
<reference evidence="3" key="1">
    <citation type="submission" date="2016-12" db="EMBL/GenBank/DDBJ databases">
        <authorList>
            <person name="Varghese N."/>
            <person name="Submissions S."/>
        </authorList>
    </citation>
    <scope>NUCLEOTIDE SEQUENCE [LARGE SCALE GENOMIC DNA]</scope>
    <source>
        <strain evidence="3">DSM 11032</strain>
    </source>
</reference>
<dbReference type="STRING" id="198312.SAMN02745193_02219"/>
<evidence type="ECO:0000259" key="1">
    <source>
        <dbReference type="Pfam" id="PF10592"/>
    </source>
</evidence>
<dbReference type="EMBL" id="FRDF01000012">
    <property type="protein sequence ID" value="SHN60945.1"/>
    <property type="molecule type" value="Genomic_DNA"/>
</dbReference>
<sequence>MTDTTFDDIAASIAELAKRGHISKSQALAAWYAMNFHSIDEDEALEAAAVDGGNDQGIDLVFCDDANESIFVIQAHYPTSPTPKPTPKPKWDAVTSSIGFISDPELLRESGRPDLADLIDELRDDNPDYSLTFGLISLGLRSNEIESALKAQKGTQKNMYFFYSAREDIVSGYKSIVEGEAGIADDTLSFVGDYIEDEGDYGRAWIGSVGADELQRLHEQYPKDLFAGNVRLFLGARKGGINQQIIKTASDSPGVFWALNNGITIVADTVEPTSDPEGTKSLRIKRFSIVNGCQTTSSLVQAKASSEAKVLARVIAAKQSLRNDIVRYNNSQNAVRIWSVRSADNIQKKLRGEFEKIGVTYAPKLEGARQRRDLDIIGLDKVAQYIAAGKSEYLIQAIANKGELFDQPYQQLFPKGVKAQDVYLAWLIGNIADEKRAELYDSLEGDENAQLLSVTSTYWISYVTKKIIEKQKSFSTEKISLNCMKAKEFRSALAKHVQHASEIFFDAAVDSYDRNDYGSFKATLRSSKFLSKMDSKIGLRISRIRRGQVPDLKAVCKTIKK</sequence>
<dbReference type="RefSeq" id="WP_084662623.1">
    <property type="nucleotide sequence ID" value="NZ_FRDF01000012.1"/>
</dbReference>
<dbReference type="InterPro" id="IPR018891">
    <property type="entry name" value="AIPR_C"/>
</dbReference>
<keyword evidence="3" id="KW-1185">Reference proteome</keyword>
<evidence type="ECO:0000313" key="3">
    <source>
        <dbReference type="Proteomes" id="UP000184391"/>
    </source>
</evidence>
<dbReference type="Pfam" id="PF10592">
    <property type="entry name" value="AIPR"/>
    <property type="match status" value="1"/>
</dbReference>